<dbReference type="AlphaFoldDB" id="A0A1V4KIL0"/>
<proteinExistence type="predicted"/>
<comment type="caution">
    <text evidence="1">The sequence shown here is derived from an EMBL/GenBank/DDBJ whole genome shotgun (WGS) entry which is preliminary data.</text>
</comment>
<name>A0A1V4KIL0_PATFA</name>
<organism evidence="1 2">
    <name type="scientific">Patagioenas fasciata monilis</name>
    <dbReference type="NCBI Taxonomy" id="372326"/>
    <lineage>
        <taxon>Eukaryota</taxon>
        <taxon>Metazoa</taxon>
        <taxon>Chordata</taxon>
        <taxon>Craniata</taxon>
        <taxon>Vertebrata</taxon>
        <taxon>Euteleostomi</taxon>
        <taxon>Archelosauria</taxon>
        <taxon>Archosauria</taxon>
        <taxon>Dinosauria</taxon>
        <taxon>Saurischia</taxon>
        <taxon>Theropoda</taxon>
        <taxon>Coelurosauria</taxon>
        <taxon>Aves</taxon>
        <taxon>Neognathae</taxon>
        <taxon>Neoaves</taxon>
        <taxon>Columbimorphae</taxon>
        <taxon>Columbiformes</taxon>
        <taxon>Columbidae</taxon>
        <taxon>Patagioenas</taxon>
    </lineage>
</organism>
<reference evidence="1 2" key="1">
    <citation type="submission" date="2016-02" db="EMBL/GenBank/DDBJ databases">
        <title>Band-tailed pigeon sequencing and assembly.</title>
        <authorList>
            <person name="Soares A.E."/>
            <person name="Novak B.J."/>
            <person name="Rice E.S."/>
            <person name="O'Connell B."/>
            <person name="Chang D."/>
            <person name="Weber S."/>
            <person name="Shapiro B."/>
        </authorList>
    </citation>
    <scope>NUCLEOTIDE SEQUENCE [LARGE SCALE GENOMIC DNA]</scope>
    <source>
        <strain evidence="1">BTP2013</strain>
        <tissue evidence="1">Blood</tissue>
    </source>
</reference>
<evidence type="ECO:0000313" key="1">
    <source>
        <dbReference type="EMBL" id="OPJ84231.1"/>
    </source>
</evidence>
<protein>
    <submittedName>
        <fullName evidence="1">Uncharacterized protein</fullName>
    </submittedName>
</protein>
<keyword evidence="2" id="KW-1185">Reference proteome</keyword>
<dbReference type="EMBL" id="LSYS01003057">
    <property type="protein sequence ID" value="OPJ84231.1"/>
    <property type="molecule type" value="Genomic_DNA"/>
</dbReference>
<sequence length="90" mass="9958">MEQSCEVWSWFPTQKPGRMLDPQLQCAAPSPPAVVVLGLPPPARRDGLKHKGAGPPRSTTLLKQGELWKRNQGTQNILLSEFLAVFLLII</sequence>
<gene>
    <name evidence="1" type="ORF">AV530_015699</name>
</gene>
<evidence type="ECO:0000313" key="2">
    <source>
        <dbReference type="Proteomes" id="UP000190648"/>
    </source>
</evidence>
<dbReference type="Proteomes" id="UP000190648">
    <property type="component" value="Unassembled WGS sequence"/>
</dbReference>
<accession>A0A1V4KIL0</accession>